<reference evidence="1 2" key="1">
    <citation type="journal article" date="2005" name="Nature">
        <title>The genome of the social amoeba Dictyostelium discoideum.</title>
        <authorList>
            <consortium name="The Dictyostelium discoideum Sequencing Consortium"/>
            <person name="Eichinger L."/>
            <person name="Pachebat J.A."/>
            <person name="Glockner G."/>
            <person name="Rajandream M.A."/>
            <person name="Sucgang R."/>
            <person name="Berriman M."/>
            <person name="Song J."/>
            <person name="Olsen R."/>
            <person name="Szafranski K."/>
            <person name="Xu Q."/>
            <person name="Tunggal B."/>
            <person name="Kummerfeld S."/>
            <person name="Madera M."/>
            <person name="Konfortov B.A."/>
            <person name="Rivero F."/>
            <person name="Bankier A.T."/>
            <person name="Lehmann R."/>
            <person name="Hamlin N."/>
            <person name="Davies R."/>
            <person name="Gaudet P."/>
            <person name="Fey P."/>
            <person name="Pilcher K."/>
            <person name="Chen G."/>
            <person name="Saunders D."/>
            <person name="Sodergren E."/>
            <person name="Davis P."/>
            <person name="Kerhornou A."/>
            <person name="Nie X."/>
            <person name="Hall N."/>
            <person name="Anjard C."/>
            <person name="Hemphill L."/>
            <person name="Bason N."/>
            <person name="Farbrother P."/>
            <person name="Desany B."/>
            <person name="Just E."/>
            <person name="Morio T."/>
            <person name="Rost R."/>
            <person name="Churcher C."/>
            <person name="Cooper J."/>
            <person name="Haydock S."/>
            <person name="van Driessche N."/>
            <person name="Cronin A."/>
            <person name="Goodhead I."/>
            <person name="Muzny D."/>
            <person name="Mourier T."/>
            <person name="Pain A."/>
            <person name="Lu M."/>
            <person name="Harper D."/>
            <person name="Lindsay R."/>
            <person name="Hauser H."/>
            <person name="James K."/>
            <person name="Quiles M."/>
            <person name="Madan Babu M."/>
            <person name="Saito T."/>
            <person name="Buchrieser C."/>
            <person name="Wardroper A."/>
            <person name="Felder M."/>
            <person name="Thangavelu M."/>
            <person name="Johnson D."/>
            <person name="Knights A."/>
            <person name="Loulseged H."/>
            <person name="Mungall K."/>
            <person name="Oliver K."/>
            <person name="Price C."/>
            <person name="Quail M.A."/>
            <person name="Urushihara H."/>
            <person name="Hernandez J."/>
            <person name="Rabbinowitsch E."/>
            <person name="Steffen D."/>
            <person name="Sanders M."/>
            <person name="Ma J."/>
            <person name="Kohara Y."/>
            <person name="Sharp S."/>
            <person name="Simmonds M."/>
            <person name="Spiegler S."/>
            <person name="Tivey A."/>
            <person name="Sugano S."/>
            <person name="White B."/>
            <person name="Walker D."/>
            <person name="Woodward J."/>
            <person name="Winckler T."/>
            <person name="Tanaka Y."/>
            <person name="Shaulsky G."/>
            <person name="Schleicher M."/>
            <person name="Weinstock G."/>
            <person name="Rosenthal A."/>
            <person name="Cox E.C."/>
            <person name="Chisholm R.L."/>
            <person name="Gibbs R."/>
            <person name="Loomis W.F."/>
            <person name="Platzer M."/>
            <person name="Kay R.R."/>
            <person name="Williams J."/>
            <person name="Dear P.H."/>
            <person name="Noegel A.A."/>
            <person name="Barrell B."/>
            <person name="Kuspa A."/>
        </authorList>
    </citation>
    <scope>NUCLEOTIDE SEQUENCE [LARGE SCALE GENOMIC DNA]</scope>
    <source>
        <strain evidence="1 2">AX4</strain>
    </source>
</reference>
<dbReference type="KEGG" id="ddi:DDB_G0268142"/>
<dbReference type="Proteomes" id="UP000002195">
    <property type="component" value="Unassembled WGS sequence"/>
</dbReference>
<keyword evidence="2" id="KW-1185">Reference proteome</keyword>
<proteinExistence type="predicted"/>
<dbReference type="FunCoup" id="Q55FF1">
    <property type="interactions" value="435"/>
</dbReference>
<dbReference type="eggNOG" id="ENOG502RIKX">
    <property type="taxonomic scope" value="Eukaryota"/>
</dbReference>
<comment type="caution">
    <text evidence="1">The sequence shown here is derived from an EMBL/GenBank/DDBJ whole genome shotgun (WGS) entry which is preliminary data.</text>
</comment>
<dbReference type="dictyBase" id="DDB_G0268142"/>
<dbReference type="InParanoid" id="Q55FF1"/>
<accession>Q55FF1</accession>
<evidence type="ECO:0000313" key="1">
    <source>
        <dbReference type="EMBL" id="EAL73524.1"/>
    </source>
</evidence>
<protein>
    <submittedName>
        <fullName evidence="1">Uncharacterized protein</fullName>
    </submittedName>
</protein>
<dbReference type="GeneID" id="8616394"/>
<dbReference type="HOGENOM" id="CLU_805170_0_0_1"/>
<dbReference type="PhylomeDB" id="Q55FF1"/>
<dbReference type="AlphaFoldDB" id="Q55FF1"/>
<dbReference type="EMBL" id="AAFI02000003">
    <property type="protein sequence ID" value="EAL73524.1"/>
    <property type="molecule type" value="Genomic_DNA"/>
</dbReference>
<organism evidence="1 2">
    <name type="scientific">Dictyostelium discoideum</name>
    <name type="common">Social amoeba</name>
    <dbReference type="NCBI Taxonomy" id="44689"/>
    <lineage>
        <taxon>Eukaryota</taxon>
        <taxon>Amoebozoa</taxon>
        <taxon>Evosea</taxon>
        <taxon>Eumycetozoa</taxon>
        <taxon>Dictyostelia</taxon>
        <taxon>Dictyosteliales</taxon>
        <taxon>Dictyosteliaceae</taxon>
        <taxon>Dictyostelium</taxon>
    </lineage>
</organism>
<dbReference type="PaxDb" id="44689-DDB0189805"/>
<evidence type="ECO:0000313" key="2">
    <source>
        <dbReference type="Proteomes" id="UP000002195"/>
    </source>
</evidence>
<dbReference type="OMA" id="NERTPIC"/>
<dbReference type="VEuPathDB" id="AmoebaDB:DDB_G0268142"/>
<name>Q55FF1_DICDI</name>
<gene>
    <name evidence="1" type="ORF">DDB_G0268142</name>
</gene>
<sequence>MMISLKSNYIIVFIFFIIQILKVFGDSDFSLYAVTTNPVGTYVTVVDTFYNKFLANTSLNLNDLNIQSFLTVDSGLNLISLLCQDSNNTNYLVTADVKTGEIEKSKGIQNDGFNITNNNNYIYSNDTDDIFLPTCSNGELTILHWNFNEQSDYVNQFAVNGISDTDSSYQPKCTLSSNNGLYVFYKSSDIDNPSKLVLLDLNNTDSGSFSLSSSSSSLQPVLPTIEIYTFNGFKADNVEMIYVDNQDSNVVYVIYNSDGTTRSCTLLLNERTPICKNAYFDYPLNPYNYNYNPFFLTSDLVGFVSIQSTSPTQLLFGLWELNFEGDSATQTDNLWQSKNPSNYTYFKN</sequence>
<dbReference type="RefSeq" id="XP_647582.1">
    <property type="nucleotide sequence ID" value="XM_642490.1"/>
</dbReference>